<dbReference type="RefSeq" id="WP_068904920.1">
    <property type="nucleotide sequence ID" value="NZ_JBHUIF010000030.1"/>
</dbReference>
<feature type="chain" id="PRO_5008672968" description="Outer membrane protein beta-barrel domain-containing protein" evidence="1">
    <location>
        <begin position="22"/>
        <end position="283"/>
    </location>
</feature>
<evidence type="ECO:0000313" key="3">
    <source>
        <dbReference type="Proteomes" id="UP000094936"/>
    </source>
</evidence>
<organism evidence="2 3">
    <name type="scientific">Veronia pacifica</name>
    <dbReference type="NCBI Taxonomy" id="1080227"/>
    <lineage>
        <taxon>Bacteria</taxon>
        <taxon>Pseudomonadati</taxon>
        <taxon>Pseudomonadota</taxon>
        <taxon>Gammaproteobacteria</taxon>
        <taxon>Vibrionales</taxon>
        <taxon>Vibrionaceae</taxon>
        <taxon>Veronia</taxon>
    </lineage>
</organism>
<accession>A0A1C3ECH0</accession>
<evidence type="ECO:0000256" key="1">
    <source>
        <dbReference type="SAM" id="SignalP"/>
    </source>
</evidence>
<keyword evidence="3" id="KW-1185">Reference proteome</keyword>
<gene>
    <name evidence="2" type="ORF">A8L45_18910</name>
</gene>
<feature type="signal peptide" evidence="1">
    <location>
        <begin position="1"/>
        <end position="21"/>
    </location>
</feature>
<evidence type="ECO:0000313" key="2">
    <source>
        <dbReference type="EMBL" id="ODA30884.1"/>
    </source>
</evidence>
<protein>
    <recommendedName>
        <fullName evidence="4">Outer membrane protein beta-barrel domain-containing protein</fullName>
    </recommendedName>
</protein>
<evidence type="ECO:0008006" key="4">
    <source>
        <dbReference type="Google" id="ProtNLM"/>
    </source>
</evidence>
<reference evidence="2 3" key="1">
    <citation type="submission" date="2016-05" db="EMBL/GenBank/DDBJ databases">
        <title>Genomic Taxonomy of the Vibrionaceae.</title>
        <authorList>
            <person name="Gomez-Gil B."/>
            <person name="Enciso-Ibarra J."/>
        </authorList>
    </citation>
    <scope>NUCLEOTIDE SEQUENCE [LARGE SCALE GENOMIC DNA]</scope>
    <source>
        <strain evidence="2 3">CAIM 1920</strain>
    </source>
</reference>
<dbReference type="OrthoDB" id="5914815at2"/>
<keyword evidence="1" id="KW-0732">Signal</keyword>
<dbReference type="EMBL" id="LYBM01000045">
    <property type="protein sequence ID" value="ODA30884.1"/>
    <property type="molecule type" value="Genomic_DNA"/>
</dbReference>
<sequence length="283" mass="32186">MYKNKAILSLLLLLSFNPAHAEEDSNNGGYSYFRFGFEDVTYKENTREVKSSARALSPVLNSGGLNVINDSFDFSIDSLATFSPGKTDETWYWNGSKLRENKYQYVRAATNILLHYKMTPEWRLAIGPSFSYQTYKRFGQERNDAKNEDYHDFYQGTFEETSTDIFIDAGFIYDTGSLNNESPWQYQFRALVGAPIWSYTTNTAEHLGDLKFDESGYRANLETGIAYRVLKGVSLGVFASAGYEKRLSSNAEIIKVDGKRYRAVIPEADTLSYSAGLQLLWKL</sequence>
<comment type="caution">
    <text evidence="2">The sequence shown here is derived from an EMBL/GenBank/DDBJ whole genome shotgun (WGS) entry which is preliminary data.</text>
</comment>
<dbReference type="AlphaFoldDB" id="A0A1C3ECH0"/>
<proteinExistence type="predicted"/>
<name>A0A1C3ECH0_9GAMM</name>
<dbReference type="STRING" id="1080227.A8L45_18910"/>
<dbReference type="Proteomes" id="UP000094936">
    <property type="component" value="Unassembled WGS sequence"/>
</dbReference>